<keyword evidence="4 5" id="KW-0132">Cell division</keyword>
<dbReference type="SUPFAM" id="SSF55229">
    <property type="entry name" value="Cell division protein MinE topological specificity domain"/>
    <property type="match status" value="1"/>
</dbReference>
<name>F0J0P5_ACIMA</name>
<evidence type="ECO:0000256" key="3">
    <source>
        <dbReference type="ARBA" id="ARBA00025265"/>
    </source>
</evidence>
<sequence length="87" mass="9684">MNLFNFFTRSRSTAPVARERLQLLLAHERALSGQSDLAVVLQEEILAVIAKHVSIDREKVNVKLGRDGTVSTLEIDIEMPEAALVKN</sequence>
<keyword evidence="4" id="KW-0131">Cell cycle</keyword>
<reference evidence="5 6" key="1">
    <citation type="submission" date="2010-12" db="EMBL/GenBank/DDBJ databases">
        <title>Whole genome sequence of Acidiphilium multivorum AIU301.</title>
        <authorList>
            <person name="Narita-Yamada S."/>
            <person name="Nakamura S."/>
            <person name="Ito N."/>
            <person name="Takarada H."/>
            <person name="Katano Y."/>
            <person name="Nakazawa H."/>
            <person name="Hosoyama A."/>
            <person name="Yamada R."/>
            <person name="Fujita N."/>
        </authorList>
    </citation>
    <scope>NUCLEOTIDE SEQUENCE [LARGE SCALE GENOMIC DNA]</scope>
    <source>
        <strain evidence="6">DSM 11245 / JCM 8867 / AIU301</strain>
    </source>
</reference>
<evidence type="ECO:0000256" key="2">
    <source>
        <dbReference type="ARBA" id="ARBA00020112"/>
    </source>
</evidence>
<dbReference type="HOGENOM" id="CLU_137929_2_0_5"/>
<proteinExistence type="inferred from homology"/>
<evidence type="ECO:0000256" key="4">
    <source>
        <dbReference type="HAMAP-Rule" id="MF_00262"/>
    </source>
</evidence>
<keyword evidence="6" id="KW-1185">Reference proteome</keyword>
<evidence type="ECO:0000256" key="1">
    <source>
        <dbReference type="ARBA" id="ARBA00008168"/>
    </source>
</evidence>
<gene>
    <name evidence="4 5" type="primary">minE</name>
    <name evidence="5" type="ordered locus">ACMV_22340</name>
</gene>
<dbReference type="InterPro" id="IPR005527">
    <property type="entry name" value="MinE"/>
</dbReference>
<comment type="similarity">
    <text evidence="1 4">Belongs to the MinE family.</text>
</comment>
<evidence type="ECO:0000313" key="5">
    <source>
        <dbReference type="EMBL" id="BAJ81581.1"/>
    </source>
</evidence>
<dbReference type="NCBIfam" id="TIGR01215">
    <property type="entry name" value="minE"/>
    <property type="match status" value="1"/>
</dbReference>
<dbReference type="OrthoDB" id="9802655at2"/>
<protein>
    <recommendedName>
        <fullName evidence="2 4">Cell division topological specificity factor</fullName>
    </recommendedName>
</protein>
<organism evidence="5 6">
    <name type="scientific">Acidiphilium multivorum (strain DSM 11245 / JCM 8867 / NBRC 100883 / AIU 301)</name>
    <dbReference type="NCBI Taxonomy" id="926570"/>
    <lineage>
        <taxon>Bacteria</taxon>
        <taxon>Pseudomonadati</taxon>
        <taxon>Pseudomonadota</taxon>
        <taxon>Alphaproteobacteria</taxon>
        <taxon>Acetobacterales</taxon>
        <taxon>Acidocellaceae</taxon>
        <taxon>Acidiphilium</taxon>
    </lineage>
</organism>
<dbReference type="SMR" id="F0J0P5"/>
<accession>F0J0P5</accession>
<dbReference type="GO" id="GO:0051301">
    <property type="term" value="P:cell division"/>
    <property type="evidence" value="ECO:0007669"/>
    <property type="project" value="UniProtKB-KW"/>
</dbReference>
<dbReference type="Pfam" id="PF03776">
    <property type="entry name" value="MinE"/>
    <property type="match status" value="1"/>
</dbReference>
<dbReference type="EMBL" id="AP012035">
    <property type="protein sequence ID" value="BAJ81581.1"/>
    <property type="molecule type" value="Genomic_DNA"/>
</dbReference>
<comment type="function">
    <text evidence="3 4">Prevents the cell division inhibition by proteins MinC and MinD at internal division sites while permitting inhibition at polar sites. This ensures cell division at the proper site by restricting the formation of a division septum at the midpoint of the long axis of the cell.</text>
</comment>
<dbReference type="InterPro" id="IPR036707">
    <property type="entry name" value="MinE_sf"/>
</dbReference>
<dbReference type="GO" id="GO:0032955">
    <property type="term" value="P:regulation of division septum assembly"/>
    <property type="evidence" value="ECO:0007669"/>
    <property type="project" value="InterPro"/>
</dbReference>
<evidence type="ECO:0000313" key="6">
    <source>
        <dbReference type="Proteomes" id="UP000007100"/>
    </source>
</evidence>
<dbReference type="NCBIfam" id="NF001422">
    <property type="entry name" value="PRK00296.1"/>
    <property type="match status" value="1"/>
</dbReference>
<dbReference type="AlphaFoldDB" id="F0J0P5"/>
<dbReference type="Gene3D" id="3.30.1070.10">
    <property type="entry name" value="Cell division topological specificity factor MinE"/>
    <property type="match status" value="1"/>
</dbReference>
<dbReference type="HAMAP" id="MF_00262">
    <property type="entry name" value="MinE"/>
    <property type="match status" value="1"/>
</dbReference>
<dbReference type="KEGG" id="amv:ACMV_22340"/>
<dbReference type="RefSeq" id="WP_007421981.1">
    <property type="nucleotide sequence ID" value="NC_015186.1"/>
</dbReference>
<dbReference type="Proteomes" id="UP000007100">
    <property type="component" value="Chromosome"/>
</dbReference>